<sequence length="113" mass="12495">MSGRHKLRVEQRAPFCWPEGAERQGEGGRPARSTTIMLGDVYQTSQTKHQSGAVNREHRVCGPKESLGATCQNPWSHSGFSRVQPAICLLVFTKVNLSEFSTLTSSLFPHKPS</sequence>
<gene>
    <name evidence="1" type="ORF">GOODEAATRI_014832</name>
</gene>
<name>A0ABV0N1G9_9TELE</name>
<accession>A0ABV0N1G9</accession>
<proteinExistence type="predicted"/>
<keyword evidence="2" id="KW-1185">Reference proteome</keyword>
<evidence type="ECO:0000313" key="2">
    <source>
        <dbReference type="Proteomes" id="UP001476798"/>
    </source>
</evidence>
<evidence type="ECO:0000313" key="1">
    <source>
        <dbReference type="EMBL" id="MEQ2165235.1"/>
    </source>
</evidence>
<dbReference type="Proteomes" id="UP001476798">
    <property type="component" value="Unassembled WGS sequence"/>
</dbReference>
<reference evidence="1 2" key="1">
    <citation type="submission" date="2021-06" db="EMBL/GenBank/DDBJ databases">
        <authorList>
            <person name="Palmer J.M."/>
        </authorList>
    </citation>
    <scope>NUCLEOTIDE SEQUENCE [LARGE SCALE GENOMIC DNA]</scope>
    <source>
        <strain evidence="1 2">GA_2019</strain>
        <tissue evidence="1">Muscle</tissue>
    </source>
</reference>
<protein>
    <submittedName>
        <fullName evidence="1">Uncharacterized protein</fullName>
    </submittedName>
</protein>
<organism evidence="1 2">
    <name type="scientific">Goodea atripinnis</name>
    <dbReference type="NCBI Taxonomy" id="208336"/>
    <lineage>
        <taxon>Eukaryota</taxon>
        <taxon>Metazoa</taxon>
        <taxon>Chordata</taxon>
        <taxon>Craniata</taxon>
        <taxon>Vertebrata</taxon>
        <taxon>Euteleostomi</taxon>
        <taxon>Actinopterygii</taxon>
        <taxon>Neopterygii</taxon>
        <taxon>Teleostei</taxon>
        <taxon>Neoteleostei</taxon>
        <taxon>Acanthomorphata</taxon>
        <taxon>Ovalentaria</taxon>
        <taxon>Atherinomorphae</taxon>
        <taxon>Cyprinodontiformes</taxon>
        <taxon>Goodeidae</taxon>
        <taxon>Goodea</taxon>
    </lineage>
</organism>
<comment type="caution">
    <text evidence="1">The sequence shown here is derived from an EMBL/GenBank/DDBJ whole genome shotgun (WGS) entry which is preliminary data.</text>
</comment>
<dbReference type="EMBL" id="JAHRIO010021057">
    <property type="protein sequence ID" value="MEQ2165235.1"/>
    <property type="molecule type" value="Genomic_DNA"/>
</dbReference>